<name>A0A067JVX9_JATCU</name>
<gene>
    <name evidence="1" type="ORF">JCGZ_22193</name>
</gene>
<dbReference type="AlphaFoldDB" id="A0A067JVX9"/>
<keyword evidence="2" id="KW-1185">Reference proteome</keyword>
<evidence type="ECO:0000313" key="1">
    <source>
        <dbReference type="EMBL" id="KDP26973.1"/>
    </source>
</evidence>
<organism evidence="1 2">
    <name type="scientific">Jatropha curcas</name>
    <name type="common">Barbados nut</name>
    <dbReference type="NCBI Taxonomy" id="180498"/>
    <lineage>
        <taxon>Eukaryota</taxon>
        <taxon>Viridiplantae</taxon>
        <taxon>Streptophyta</taxon>
        <taxon>Embryophyta</taxon>
        <taxon>Tracheophyta</taxon>
        <taxon>Spermatophyta</taxon>
        <taxon>Magnoliopsida</taxon>
        <taxon>eudicotyledons</taxon>
        <taxon>Gunneridae</taxon>
        <taxon>Pentapetalae</taxon>
        <taxon>rosids</taxon>
        <taxon>fabids</taxon>
        <taxon>Malpighiales</taxon>
        <taxon>Euphorbiaceae</taxon>
        <taxon>Crotonoideae</taxon>
        <taxon>Jatropheae</taxon>
        <taxon>Jatropha</taxon>
    </lineage>
</organism>
<sequence length="119" mass="13763">MDEAQKKVLDMQIFVPSSSSNQEQDYGLYINCSHLLSATYMAEIRGELLPIYKFVQQMEMGPNLRPLTSKFKQEICLAKGNGYYIDIDDMNEENTNWATAHVATKERMKGRVEEFLRES</sequence>
<reference evidence="1 2" key="1">
    <citation type="journal article" date="2014" name="PLoS ONE">
        <title>Global Analysis of Gene Expression Profiles in Physic Nut (Jatropha curcas L.) Seedlings Exposed to Salt Stress.</title>
        <authorList>
            <person name="Zhang L."/>
            <person name="Zhang C."/>
            <person name="Wu P."/>
            <person name="Chen Y."/>
            <person name="Li M."/>
            <person name="Jiang H."/>
            <person name="Wu G."/>
        </authorList>
    </citation>
    <scope>NUCLEOTIDE SEQUENCE [LARGE SCALE GENOMIC DNA]</scope>
    <source>
        <strain evidence="2">cv. GZQX0401</strain>
        <tissue evidence="1">Young leaves</tissue>
    </source>
</reference>
<proteinExistence type="predicted"/>
<protein>
    <submittedName>
        <fullName evidence="1">Uncharacterized protein</fullName>
    </submittedName>
</protein>
<dbReference type="Proteomes" id="UP000027138">
    <property type="component" value="Unassembled WGS sequence"/>
</dbReference>
<evidence type="ECO:0000313" key="2">
    <source>
        <dbReference type="Proteomes" id="UP000027138"/>
    </source>
</evidence>
<dbReference type="EMBL" id="KK914885">
    <property type="protein sequence ID" value="KDP26973.1"/>
    <property type="molecule type" value="Genomic_DNA"/>
</dbReference>
<accession>A0A067JVX9</accession>